<evidence type="ECO:0000313" key="5">
    <source>
        <dbReference type="Proteomes" id="UP000319731"/>
    </source>
</evidence>
<name>A0A507C450_9FUNG</name>
<organism evidence="4 5">
    <name type="scientific">Synchytrium microbalum</name>
    <dbReference type="NCBI Taxonomy" id="1806994"/>
    <lineage>
        <taxon>Eukaryota</taxon>
        <taxon>Fungi</taxon>
        <taxon>Fungi incertae sedis</taxon>
        <taxon>Chytridiomycota</taxon>
        <taxon>Chytridiomycota incertae sedis</taxon>
        <taxon>Chytridiomycetes</taxon>
        <taxon>Synchytriales</taxon>
        <taxon>Synchytriaceae</taxon>
        <taxon>Synchytrium</taxon>
    </lineage>
</organism>
<dbReference type="STRING" id="1806994.A0A507C450"/>
<gene>
    <name evidence="4" type="ORF">SmJEL517_g01649</name>
</gene>
<dbReference type="InterPro" id="IPR006984">
    <property type="entry name" value="Fcf1/UTP23"/>
</dbReference>
<keyword evidence="1" id="KW-0539">Nucleus</keyword>
<evidence type="ECO:0000313" key="4">
    <source>
        <dbReference type="EMBL" id="TPX36310.1"/>
    </source>
</evidence>
<dbReference type="GO" id="GO:0032040">
    <property type="term" value="C:small-subunit processome"/>
    <property type="evidence" value="ECO:0007669"/>
    <property type="project" value="InterPro"/>
</dbReference>
<evidence type="ECO:0000259" key="3">
    <source>
        <dbReference type="Pfam" id="PF24779"/>
    </source>
</evidence>
<evidence type="ECO:0000256" key="1">
    <source>
        <dbReference type="ARBA" id="ARBA00023242"/>
    </source>
</evidence>
<comment type="caution">
    <text evidence="4">The sequence shown here is derived from an EMBL/GenBank/DDBJ whole genome shotgun (WGS) entry which is preliminary data.</text>
</comment>
<dbReference type="OrthoDB" id="25675at2759"/>
<proteinExistence type="predicted"/>
<dbReference type="Pfam" id="PF04900">
    <property type="entry name" value="Fcf1"/>
    <property type="match status" value="1"/>
</dbReference>
<dbReference type="EMBL" id="QEAO01000005">
    <property type="protein sequence ID" value="TPX36310.1"/>
    <property type="molecule type" value="Genomic_DNA"/>
</dbReference>
<accession>A0A507C450</accession>
<feature type="domain" description="UTP23 sensor motif region" evidence="3">
    <location>
        <begin position="127"/>
        <end position="141"/>
    </location>
</feature>
<dbReference type="RefSeq" id="XP_031026623.1">
    <property type="nucleotide sequence ID" value="XM_031167577.1"/>
</dbReference>
<dbReference type="Gene3D" id="3.40.50.1010">
    <property type="entry name" value="5'-nuclease"/>
    <property type="match status" value="1"/>
</dbReference>
<dbReference type="InterPro" id="IPR057776">
    <property type="entry name" value="UTP23_sensor"/>
</dbReference>
<keyword evidence="5" id="KW-1185">Reference proteome</keyword>
<reference evidence="4 5" key="1">
    <citation type="journal article" date="2019" name="Sci. Rep.">
        <title>Comparative genomics of chytrid fungi reveal insights into the obligate biotrophic and pathogenic lifestyle of Synchytrium endobioticum.</title>
        <authorList>
            <person name="van de Vossenberg B.T.L.H."/>
            <person name="Warris S."/>
            <person name="Nguyen H.D.T."/>
            <person name="van Gent-Pelzer M.P.E."/>
            <person name="Joly D.L."/>
            <person name="van de Geest H.C."/>
            <person name="Bonants P.J.M."/>
            <person name="Smith D.S."/>
            <person name="Levesque C.A."/>
            <person name="van der Lee T.A.J."/>
        </authorList>
    </citation>
    <scope>NUCLEOTIDE SEQUENCE [LARGE SCALE GENOMIC DNA]</scope>
    <source>
        <strain evidence="4 5">JEL517</strain>
    </source>
</reference>
<dbReference type="Proteomes" id="UP000319731">
    <property type="component" value="Unassembled WGS sequence"/>
</dbReference>
<dbReference type="Pfam" id="PF24779">
    <property type="entry name" value="UTP23_sensor"/>
    <property type="match status" value="1"/>
</dbReference>
<protein>
    <recommendedName>
        <fullName evidence="3">UTP23 sensor motif region domain-containing protein</fullName>
    </recommendedName>
</protein>
<evidence type="ECO:0000256" key="2">
    <source>
        <dbReference type="SAM" id="MobiDB-lite"/>
    </source>
</evidence>
<feature type="region of interest" description="Disordered" evidence="2">
    <location>
        <begin position="105"/>
        <end position="173"/>
    </location>
</feature>
<sequence>MTELRELGLFPALNAARDIELRKCHHTPRMSPCACLTGVVGPENKHRYCVATQDKSLRSRLRNVPGIPLVYFNKGVMILEPASAATDGRAQEMERSKMLMLPAGTTPTAATTPKKEPRAINPLHPHRRKTKGPNPLSVKKKAKRAPDGTVVSKTGRKIGSGEGLVEAEDATSQ</sequence>
<dbReference type="AlphaFoldDB" id="A0A507C450"/>
<dbReference type="GeneID" id="42002874"/>
<dbReference type="PANTHER" id="PTHR12416">
    <property type="entry name" value="RRNA-PROCESSING PROTEIN UTP23 HOMOLOG"/>
    <property type="match status" value="1"/>
</dbReference>